<dbReference type="PROSITE" id="PS51257">
    <property type="entry name" value="PROKAR_LIPOPROTEIN"/>
    <property type="match status" value="1"/>
</dbReference>
<evidence type="ECO:0000256" key="8">
    <source>
        <dbReference type="SAM" id="SignalP"/>
    </source>
</evidence>
<dbReference type="RefSeq" id="WP_012532188.1">
    <property type="nucleotide sequence ID" value="NC_011146.1"/>
</dbReference>
<keyword evidence="7 9" id="KW-0449">Lipoprotein</keyword>
<feature type="chain" id="PRO_5008949454" description="Flagellar L-ring protein" evidence="8">
    <location>
        <begin position="23"/>
        <end position="230"/>
    </location>
</feature>
<keyword evidence="9" id="KW-0969">Cilium</keyword>
<keyword evidence="5 7" id="KW-0975">Bacterial flagellum</keyword>
<evidence type="ECO:0000256" key="6">
    <source>
        <dbReference type="ARBA" id="ARBA00023237"/>
    </source>
</evidence>
<evidence type="ECO:0000313" key="9">
    <source>
        <dbReference type="EMBL" id="ACH40752.1"/>
    </source>
</evidence>
<dbReference type="GO" id="GO:0009279">
    <property type="term" value="C:cell outer membrane"/>
    <property type="evidence" value="ECO:0007669"/>
    <property type="project" value="UniProtKB-SubCell"/>
</dbReference>
<keyword evidence="6 7" id="KW-0998">Cell outer membrane</keyword>
<keyword evidence="3 7" id="KW-0732">Signal</keyword>
<evidence type="ECO:0000256" key="2">
    <source>
        <dbReference type="ARBA" id="ARBA00006929"/>
    </source>
</evidence>
<dbReference type="PRINTS" id="PR01008">
    <property type="entry name" value="FLGLRINGFLGH"/>
</dbReference>
<proteinExistence type="inferred from homology"/>
<name>B5EDX4_CITBB</name>
<dbReference type="Proteomes" id="UP000008825">
    <property type="component" value="Chromosome"/>
</dbReference>
<dbReference type="GO" id="GO:0003774">
    <property type="term" value="F:cytoskeletal motor activity"/>
    <property type="evidence" value="ECO:0007669"/>
    <property type="project" value="InterPro"/>
</dbReference>
<keyword evidence="9" id="KW-0966">Cell projection</keyword>
<dbReference type="PANTHER" id="PTHR34933">
    <property type="entry name" value="FLAGELLAR L-RING PROTEIN"/>
    <property type="match status" value="1"/>
</dbReference>
<dbReference type="GO" id="GO:0071973">
    <property type="term" value="P:bacterial-type flagellum-dependent cell motility"/>
    <property type="evidence" value="ECO:0007669"/>
    <property type="project" value="InterPro"/>
</dbReference>
<comment type="subunit">
    <text evidence="7">The basal body constitutes a major portion of the flagellar organelle and consists of four rings (L,P,S, and M) mounted on a central rod.</text>
</comment>
<gene>
    <name evidence="7 9" type="primary">flgH</name>
    <name evidence="9" type="ordered locus">Gbem_3760</name>
</gene>
<sequence>MWKKNKAQIKAAALGLPLLLLAACAHQSAEVQTPTFDQQIPAPQVSYASGSLWQASSTGLAEDMKARRRGDIITVVISENASASKKASTGTSRGSSISAGIPKLLGLETTAIKNWADLSDLLNASFSSKFDGSGSTSRQETLQATISAKVVDVIPNGNLLIEGRRNVKVNNEDQIIILTGTVRGRDVSADNTISSALIADAKIAYSGKGIISDRQKPGWLLNALDKIWPF</sequence>
<dbReference type="STRING" id="404380.Gbem_3760"/>
<keyword evidence="4 7" id="KW-0472">Membrane</keyword>
<organism evidence="9 10">
    <name type="scientific">Citrifermentans bemidjiense (strain ATCC BAA-1014 / DSM 16622 / JCM 12645 / Bem)</name>
    <name type="common">Geobacter bemidjiensis</name>
    <dbReference type="NCBI Taxonomy" id="404380"/>
    <lineage>
        <taxon>Bacteria</taxon>
        <taxon>Pseudomonadati</taxon>
        <taxon>Thermodesulfobacteriota</taxon>
        <taxon>Desulfuromonadia</taxon>
        <taxon>Geobacterales</taxon>
        <taxon>Geobacteraceae</taxon>
        <taxon>Citrifermentans</taxon>
    </lineage>
</organism>
<dbReference type="KEGG" id="gbm:Gbem_3760"/>
<feature type="signal peptide" evidence="8">
    <location>
        <begin position="1"/>
        <end position="22"/>
    </location>
</feature>
<dbReference type="PANTHER" id="PTHR34933:SF1">
    <property type="entry name" value="FLAGELLAR L-RING PROTEIN"/>
    <property type="match status" value="1"/>
</dbReference>
<evidence type="ECO:0000256" key="4">
    <source>
        <dbReference type="ARBA" id="ARBA00023136"/>
    </source>
</evidence>
<dbReference type="AlphaFoldDB" id="B5EDX4"/>
<evidence type="ECO:0000256" key="1">
    <source>
        <dbReference type="ARBA" id="ARBA00002591"/>
    </source>
</evidence>
<protein>
    <recommendedName>
        <fullName evidence="7">Flagellar L-ring protein</fullName>
    </recommendedName>
    <alternativeName>
        <fullName evidence="7">Basal body L-ring protein</fullName>
    </alternativeName>
</protein>
<dbReference type="InterPro" id="IPR000527">
    <property type="entry name" value="Flag_Lring"/>
</dbReference>
<evidence type="ECO:0000256" key="3">
    <source>
        <dbReference type="ARBA" id="ARBA00022729"/>
    </source>
</evidence>
<dbReference type="Pfam" id="PF02107">
    <property type="entry name" value="FlgH"/>
    <property type="match status" value="1"/>
</dbReference>
<dbReference type="HAMAP" id="MF_00415">
    <property type="entry name" value="FlgH"/>
    <property type="match status" value="1"/>
</dbReference>
<comment type="function">
    <text evidence="1 7">Assembles around the rod to form the L-ring and probably protects the motor/basal body from shearing forces during rotation.</text>
</comment>
<keyword evidence="9" id="KW-0282">Flagellum</keyword>
<evidence type="ECO:0000313" key="10">
    <source>
        <dbReference type="Proteomes" id="UP000008825"/>
    </source>
</evidence>
<evidence type="ECO:0000256" key="7">
    <source>
        <dbReference type="HAMAP-Rule" id="MF_00415"/>
    </source>
</evidence>
<dbReference type="eggNOG" id="COG2063">
    <property type="taxonomic scope" value="Bacteria"/>
</dbReference>
<dbReference type="HOGENOM" id="CLU_069313_1_2_7"/>
<accession>B5EDX4</accession>
<comment type="subcellular location">
    <subcellularLocation>
        <location evidence="7">Cell outer membrane</location>
        <topology evidence="7">Lipid-anchor</topology>
    </subcellularLocation>
    <subcellularLocation>
        <location evidence="7">Bacterial flagellum basal body</location>
    </subcellularLocation>
</comment>
<reference evidence="9 10" key="1">
    <citation type="submission" date="2008-07" db="EMBL/GenBank/DDBJ databases">
        <title>Complete sequence of Geobacter bemidjiensis BEM.</title>
        <authorList>
            <consortium name="US DOE Joint Genome Institute"/>
            <person name="Lucas S."/>
            <person name="Copeland A."/>
            <person name="Lapidus A."/>
            <person name="Glavina del Rio T."/>
            <person name="Dalin E."/>
            <person name="Tice H."/>
            <person name="Bruce D."/>
            <person name="Goodwin L."/>
            <person name="Pitluck S."/>
            <person name="Kiss H."/>
            <person name="Brettin T."/>
            <person name="Detter J.C."/>
            <person name="Han C."/>
            <person name="Kuske C.R."/>
            <person name="Schmutz J."/>
            <person name="Larimer F."/>
            <person name="Land M."/>
            <person name="Hauser L."/>
            <person name="Kyrpides N."/>
            <person name="Lykidis A."/>
            <person name="Lovley D."/>
            <person name="Richardson P."/>
        </authorList>
    </citation>
    <scope>NUCLEOTIDE SEQUENCE [LARGE SCALE GENOMIC DNA]</scope>
    <source>
        <strain evidence="10">ATCC BAA-1014 / DSM 16622 / JCM 12645 / Bem</strain>
    </source>
</reference>
<keyword evidence="10" id="KW-1185">Reference proteome</keyword>
<reference evidence="9 10" key="2">
    <citation type="journal article" date="2010" name="BMC Genomics">
        <title>The genome of Geobacter bemidjiensis, exemplar for the subsurface clade of Geobacter species that predominate in Fe(III)-reducing subsurface environments.</title>
        <authorList>
            <person name="Aklujkar M."/>
            <person name="Young N.D."/>
            <person name="Holmes D."/>
            <person name="Chavan M."/>
            <person name="Risso C."/>
            <person name="Kiss H.E."/>
            <person name="Han C.S."/>
            <person name="Land M.L."/>
            <person name="Lovley D.R."/>
        </authorList>
    </citation>
    <scope>NUCLEOTIDE SEQUENCE [LARGE SCALE GENOMIC DNA]</scope>
    <source>
        <strain evidence="10">ATCC BAA-1014 / DSM 16622 / JCM 12645 / Bem</strain>
    </source>
</reference>
<dbReference type="EMBL" id="CP001124">
    <property type="protein sequence ID" value="ACH40752.1"/>
    <property type="molecule type" value="Genomic_DNA"/>
</dbReference>
<evidence type="ECO:0000256" key="5">
    <source>
        <dbReference type="ARBA" id="ARBA00023143"/>
    </source>
</evidence>
<dbReference type="GO" id="GO:0009427">
    <property type="term" value="C:bacterial-type flagellum basal body, distal rod, L ring"/>
    <property type="evidence" value="ECO:0007669"/>
    <property type="project" value="InterPro"/>
</dbReference>
<dbReference type="OrthoDB" id="9789227at2"/>
<comment type="similarity">
    <text evidence="2 7">Belongs to the FlgH family.</text>
</comment>